<protein>
    <submittedName>
        <fullName evidence="3">Gliding motility-associated protein GldM</fullName>
    </submittedName>
</protein>
<organism evidence="3 4">
    <name type="scientific">Flavobacterium beibuense</name>
    <dbReference type="NCBI Taxonomy" id="657326"/>
    <lineage>
        <taxon>Bacteria</taxon>
        <taxon>Pseudomonadati</taxon>
        <taxon>Bacteroidota</taxon>
        <taxon>Flavobacteriia</taxon>
        <taxon>Flavobacteriales</taxon>
        <taxon>Flavobacteriaceae</taxon>
        <taxon>Flavobacterium</taxon>
    </lineage>
</organism>
<dbReference type="AlphaFoldDB" id="A0A444WH39"/>
<name>A0A444WH39_9FLAO</name>
<keyword evidence="1" id="KW-0732">Signal</keyword>
<evidence type="ECO:0000259" key="2">
    <source>
        <dbReference type="Pfam" id="PF21602"/>
    </source>
</evidence>
<feature type="signal peptide" evidence="1">
    <location>
        <begin position="1"/>
        <end position="19"/>
    </location>
</feature>
<feature type="domain" description="Gliding motility-associated protein GldM second immunoglobulin-like" evidence="2">
    <location>
        <begin position="26"/>
        <end position="105"/>
    </location>
</feature>
<evidence type="ECO:0000313" key="4">
    <source>
        <dbReference type="Proteomes" id="UP000289775"/>
    </source>
</evidence>
<reference evidence="3 4" key="1">
    <citation type="submission" date="2014-12" db="EMBL/GenBank/DDBJ databases">
        <title>Genome sequence of Flavobacterium beibuense RSKm HC5.</title>
        <authorList>
            <person name="Kim J.F."/>
            <person name="Song J.Y."/>
            <person name="Kwak M.-J."/>
            <person name="Lee S.-W."/>
        </authorList>
    </citation>
    <scope>NUCLEOTIDE SEQUENCE [LARGE SCALE GENOMIC DNA]</scope>
    <source>
        <strain evidence="3 4">RSKm HC5</strain>
    </source>
</reference>
<accession>A0A444WH39</accession>
<dbReference type="Proteomes" id="UP000289775">
    <property type="component" value="Unassembled WGS sequence"/>
</dbReference>
<keyword evidence="4" id="KW-1185">Reference proteome</keyword>
<proteinExistence type="predicted"/>
<dbReference type="InterPro" id="IPR048406">
    <property type="entry name" value="GldM_Ig-like-2"/>
</dbReference>
<dbReference type="EMBL" id="JUIW01000002">
    <property type="protein sequence ID" value="RYJ45127.1"/>
    <property type="molecule type" value="Genomic_DNA"/>
</dbReference>
<evidence type="ECO:0000313" key="3">
    <source>
        <dbReference type="EMBL" id="RYJ45127.1"/>
    </source>
</evidence>
<dbReference type="OrthoDB" id="1343429at2"/>
<comment type="caution">
    <text evidence="3">The sequence shown here is derived from an EMBL/GenBank/DDBJ whole genome shotgun (WGS) entry which is preliminary data.</text>
</comment>
<evidence type="ECO:0000256" key="1">
    <source>
        <dbReference type="SAM" id="SignalP"/>
    </source>
</evidence>
<gene>
    <name evidence="3" type="ORF">NU09_0761</name>
</gene>
<dbReference type="Pfam" id="PF21602">
    <property type="entry name" value="GldM_3rd"/>
    <property type="match status" value="1"/>
</dbReference>
<dbReference type="RefSeq" id="WP_129749923.1">
    <property type="nucleotide sequence ID" value="NZ_JUIW01000002.1"/>
</dbReference>
<feature type="chain" id="PRO_5019194508" evidence="1">
    <location>
        <begin position="20"/>
        <end position="416"/>
    </location>
</feature>
<sequence length="416" mass="47057">MKQTFFFLFLFLTSQLLTAQTNNISVISVEKANIVYRGISNPIKIAVPEAKSYNVTSSGKLTKKDSLGNYYLNVNGIQGKTVKINIETTLANDSIIKEYKEFEVRDIPRPRANIISSYNGGACEMTLSQLKELKLNVVIDNMAFNFDQNYSKVMSFIIKAEGYENIWIEGDSITPKAYSVLKNLKAGTELYIYDVHQYNPHNYCLRSLGPIIIKIVEEVNYDIPVPEVTTQYNSNIVYRGIKDTLKISVPNAKSFKVKGKGLKVLPDSIYVMDVGKIKKDKTYLEFEIVNQNDSVIYTKELLYVKNRDTSPKKITVNGKGCSNCIQKMTLQELKDAVIDITEDDEQSSLTQYVVLGFNIQLPDGSNIDVNNNIITDTVFEQLSTLQQNSIIEIDVFYSLFSYSLKLTPLKVMIVSE</sequence>